<accession>A0A7W5BX05</accession>
<comment type="similarity">
    <text evidence="1 4">Belongs to the FtsZ family.</text>
</comment>
<dbReference type="HAMAP" id="MF_00909">
    <property type="entry name" value="FtsZ"/>
    <property type="match status" value="1"/>
</dbReference>
<dbReference type="RefSeq" id="WP_183386775.1">
    <property type="nucleotide sequence ID" value="NZ_JACHXM010000004.1"/>
</dbReference>
<evidence type="ECO:0000259" key="7">
    <source>
        <dbReference type="SMART" id="SM00864"/>
    </source>
</evidence>
<evidence type="ECO:0000259" key="8">
    <source>
        <dbReference type="SMART" id="SM00865"/>
    </source>
</evidence>
<dbReference type="InterPro" id="IPR003008">
    <property type="entry name" value="Tubulin_FtsZ_GTPase"/>
</dbReference>
<dbReference type="Pfam" id="PF00091">
    <property type="entry name" value="Tubulin"/>
    <property type="match status" value="1"/>
</dbReference>
<dbReference type="InterPro" id="IPR045061">
    <property type="entry name" value="FtsZ/CetZ"/>
</dbReference>
<dbReference type="Proteomes" id="UP000525987">
    <property type="component" value="Unassembled WGS sequence"/>
</dbReference>
<evidence type="ECO:0000256" key="5">
    <source>
        <dbReference type="NCBIfam" id="TIGR00065"/>
    </source>
</evidence>
<keyword evidence="4 9" id="KW-0132">Cell division</keyword>
<dbReference type="SMART" id="SM00864">
    <property type="entry name" value="Tubulin"/>
    <property type="match status" value="1"/>
</dbReference>
<dbReference type="InterPro" id="IPR036525">
    <property type="entry name" value="Tubulin/FtsZ_GTPase_sf"/>
</dbReference>
<dbReference type="Gene3D" id="3.30.1330.20">
    <property type="entry name" value="Tubulin/FtsZ, C-terminal domain"/>
    <property type="match status" value="1"/>
</dbReference>
<dbReference type="InterPro" id="IPR020805">
    <property type="entry name" value="Cell_div_FtsZ_CS"/>
</dbReference>
<feature type="region of interest" description="Disordered" evidence="6">
    <location>
        <begin position="321"/>
        <end position="370"/>
    </location>
</feature>
<dbReference type="GO" id="GO:0032153">
    <property type="term" value="C:cell division site"/>
    <property type="evidence" value="ECO:0007669"/>
    <property type="project" value="UniProtKB-UniRule"/>
</dbReference>
<dbReference type="PANTHER" id="PTHR30314">
    <property type="entry name" value="CELL DIVISION PROTEIN FTSZ-RELATED"/>
    <property type="match status" value="1"/>
</dbReference>
<keyword evidence="4" id="KW-0131">Cell cycle</keyword>
<dbReference type="GO" id="GO:0005525">
    <property type="term" value="F:GTP binding"/>
    <property type="evidence" value="ECO:0007669"/>
    <property type="project" value="UniProtKB-UniRule"/>
</dbReference>
<keyword evidence="10" id="KW-1185">Reference proteome</keyword>
<dbReference type="Gene3D" id="3.40.50.1440">
    <property type="entry name" value="Tubulin/FtsZ, GTPase domain"/>
    <property type="match status" value="1"/>
</dbReference>
<dbReference type="GO" id="GO:0051258">
    <property type="term" value="P:protein polymerization"/>
    <property type="evidence" value="ECO:0007669"/>
    <property type="project" value="UniProtKB-UniRule"/>
</dbReference>
<feature type="binding site" evidence="4">
    <location>
        <begin position="21"/>
        <end position="25"/>
    </location>
    <ligand>
        <name>GTP</name>
        <dbReference type="ChEBI" id="CHEBI:37565"/>
    </ligand>
</feature>
<dbReference type="SUPFAM" id="SSF55307">
    <property type="entry name" value="Tubulin C-terminal domain-like"/>
    <property type="match status" value="1"/>
</dbReference>
<dbReference type="GO" id="GO:0005737">
    <property type="term" value="C:cytoplasm"/>
    <property type="evidence" value="ECO:0007669"/>
    <property type="project" value="UniProtKB-SubCell"/>
</dbReference>
<evidence type="ECO:0000256" key="1">
    <source>
        <dbReference type="ARBA" id="ARBA00009690"/>
    </source>
</evidence>
<reference evidence="9 10" key="1">
    <citation type="submission" date="2020-08" db="EMBL/GenBank/DDBJ databases">
        <title>Genomic Encyclopedia of Type Strains, Phase III (KMG-III): the genomes of soil and plant-associated and newly described type strains.</title>
        <authorList>
            <person name="Whitman W."/>
        </authorList>
    </citation>
    <scope>NUCLEOTIDE SEQUENCE [LARGE SCALE GENOMIC DNA]</scope>
    <source>
        <strain evidence="9 10">CECT 5995</strain>
    </source>
</reference>
<feature type="binding site" evidence="4">
    <location>
        <begin position="109"/>
        <end position="111"/>
    </location>
    <ligand>
        <name>GTP</name>
        <dbReference type="ChEBI" id="CHEBI:37565"/>
    </ligand>
</feature>
<feature type="domain" description="Tubulin/FtsZ 2-layer sandwich" evidence="8">
    <location>
        <begin position="208"/>
        <end position="326"/>
    </location>
</feature>
<feature type="binding site" evidence="4">
    <location>
        <position position="140"/>
    </location>
    <ligand>
        <name>GTP</name>
        <dbReference type="ChEBI" id="CHEBI:37565"/>
    </ligand>
</feature>
<dbReference type="CDD" id="cd02201">
    <property type="entry name" value="FtsZ_type1"/>
    <property type="match status" value="1"/>
</dbReference>
<evidence type="ECO:0000256" key="6">
    <source>
        <dbReference type="SAM" id="MobiDB-lite"/>
    </source>
</evidence>
<name>A0A7W5BX05_9GAMM</name>
<dbReference type="Pfam" id="PF12327">
    <property type="entry name" value="FtsZ_C"/>
    <property type="match status" value="1"/>
</dbReference>
<dbReference type="AlphaFoldDB" id="A0A7W5BX05"/>
<keyword evidence="4" id="KW-0717">Septation</keyword>
<proteinExistence type="inferred from homology"/>
<evidence type="ECO:0000256" key="3">
    <source>
        <dbReference type="ARBA" id="ARBA00023134"/>
    </source>
</evidence>
<dbReference type="SUPFAM" id="SSF52490">
    <property type="entry name" value="Tubulin nucleotide-binding domain-like"/>
    <property type="match status" value="1"/>
</dbReference>
<dbReference type="PROSITE" id="PS01134">
    <property type="entry name" value="FTSZ_1"/>
    <property type="match status" value="1"/>
</dbReference>
<dbReference type="InterPro" id="IPR024757">
    <property type="entry name" value="FtsZ_C"/>
</dbReference>
<keyword evidence="4" id="KW-0963">Cytoplasm</keyword>
<feature type="domain" description="Tubulin/FtsZ GTPase" evidence="7">
    <location>
        <begin position="13"/>
        <end position="206"/>
    </location>
</feature>
<dbReference type="GO" id="GO:0003924">
    <property type="term" value="F:GTPase activity"/>
    <property type="evidence" value="ECO:0007669"/>
    <property type="project" value="UniProtKB-UniRule"/>
</dbReference>
<comment type="subcellular location">
    <subcellularLocation>
        <location evidence="4">Cytoplasm</location>
    </subcellularLocation>
    <text evidence="4">Assembles at midcell at the inner surface of the cytoplasmic membrane.</text>
</comment>
<feature type="binding site" evidence="4">
    <location>
        <position position="188"/>
    </location>
    <ligand>
        <name>GTP</name>
        <dbReference type="ChEBI" id="CHEBI:37565"/>
    </ligand>
</feature>
<gene>
    <name evidence="4" type="primary">ftsZ</name>
    <name evidence="9" type="ORF">FHR96_001241</name>
</gene>
<dbReference type="PANTHER" id="PTHR30314:SF3">
    <property type="entry name" value="MITOCHONDRIAL DIVISION PROTEIN FSZA"/>
    <property type="match status" value="1"/>
</dbReference>
<dbReference type="GO" id="GO:0000917">
    <property type="term" value="P:division septum assembly"/>
    <property type="evidence" value="ECO:0007669"/>
    <property type="project" value="UniProtKB-KW"/>
</dbReference>
<evidence type="ECO:0000256" key="4">
    <source>
        <dbReference type="HAMAP-Rule" id="MF_00909"/>
    </source>
</evidence>
<dbReference type="InterPro" id="IPR037103">
    <property type="entry name" value="Tubulin/FtsZ-like_C"/>
</dbReference>
<dbReference type="GO" id="GO:0043093">
    <property type="term" value="P:FtsZ-dependent cytokinesis"/>
    <property type="evidence" value="ECO:0007669"/>
    <property type="project" value="UniProtKB-UniRule"/>
</dbReference>
<comment type="function">
    <text evidence="4">Essential cell division protein that forms a contractile ring structure (Z ring) at the future cell division site. The regulation of the ring assembly controls the timing and the location of cell division. One of the functions of the FtsZ ring is to recruit other cell division proteins to the septum to produce a new cell wall between the dividing cells. Binds GTP and shows GTPase activity.</text>
</comment>
<sequence>MSDPQLLQEYPAALKVVGVGGGGGNAIRHLLETTTLDGIDAVAVNTDRQALDALPQGVALPIGGTVTRGLGAGADPEAGRRAAEESREALRARLAGADLMFLMAGMGGGTGSGATLEVADLAREMDILTVAVVTRPFGFEGARRRQAAQAAIETLDGRVDCLVVVPNDRLLPTLGAGASMMRAFAAVNDVLREAVIGIADVITRPGMINIDFADVAAVMRRPGRARIGTGEGMGEDRAAQAVQAAVEHPLLEATDLAEAAGVLVSITAGADLSLADFDEVGRQVAAFADEDAMLVVGTALDPALEGQLRVSIVATGLEVAKGSEKTRPAPASQAPGAPPRADTETPARPGAEAPADELLDLGDFLNRLKR</sequence>
<evidence type="ECO:0000313" key="9">
    <source>
        <dbReference type="EMBL" id="MBB3140379.1"/>
    </source>
</evidence>
<dbReference type="NCBIfam" id="TIGR00065">
    <property type="entry name" value="ftsZ"/>
    <property type="match status" value="1"/>
</dbReference>
<comment type="subunit">
    <text evidence="4">Homodimer. Polymerizes to form a dynamic ring structure in a strictly GTP-dependent manner. Interacts directly with several other division proteins.</text>
</comment>
<dbReference type="InterPro" id="IPR018316">
    <property type="entry name" value="Tubulin/FtsZ_2-layer-sand-dom"/>
</dbReference>
<organism evidence="9 10">
    <name type="scientific">Halomonas organivorans</name>
    <dbReference type="NCBI Taxonomy" id="257772"/>
    <lineage>
        <taxon>Bacteria</taxon>
        <taxon>Pseudomonadati</taxon>
        <taxon>Pseudomonadota</taxon>
        <taxon>Gammaproteobacteria</taxon>
        <taxon>Oceanospirillales</taxon>
        <taxon>Halomonadaceae</taxon>
        <taxon>Halomonas</taxon>
    </lineage>
</organism>
<protein>
    <recommendedName>
        <fullName evidence="4 5">Cell division protein FtsZ</fullName>
    </recommendedName>
</protein>
<dbReference type="FunFam" id="3.40.50.1440:FF:000001">
    <property type="entry name" value="Cell division protein FtsZ"/>
    <property type="match status" value="1"/>
</dbReference>
<keyword evidence="2 4" id="KW-0547">Nucleotide-binding</keyword>
<feature type="binding site" evidence="4">
    <location>
        <position position="144"/>
    </location>
    <ligand>
        <name>GTP</name>
        <dbReference type="ChEBI" id="CHEBI:37565"/>
    </ligand>
</feature>
<dbReference type="EMBL" id="JACHXM010000004">
    <property type="protein sequence ID" value="MBB3140379.1"/>
    <property type="molecule type" value="Genomic_DNA"/>
</dbReference>
<dbReference type="InterPro" id="IPR008280">
    <property type="entry name" value="Tub_FtsZ_C"/>
</dbReference>
<keyword evidence="3 4" id="KW-0342">GTP-binding</keyword>
<comment type="caution">
    <text evidence="9">The sequence shown here is derived from an EMBL/GenBank/DDBJ whole genome shotgun (WGS) entry which is preliminary data.</text>
</comment>
<evidence type="ECO:0000256" key="2">
    <source>
        <dbReference type="ARBA" id="ARBA00022741"/>
    </source>
</evidence>
<dbReference type="SMART" id="SM00865">
    <property type="entry name" value="Tubulin_C"/>
    <property type="match status" value="1"/>
</dbReference>
<evidence type="ECO:0000313" key="10">
    <source>
        <dbReference type="Proteomes" id="UP000525987"/>
    </source>
</evidence>
<dbReference type="InterPro" id="IPR000158">
    <property type="entry name" value="Cell_div_FtsZ"/>
</dbReference>
<dbReference type="PRINTS" id="PR00423">
    <property type="entry name" value="CELLDVISFTSZ"/>
</dbReference>